<feature type="region of interest" description="Disordered" evidence="1">
    <location>
        <begin position="114"/>
        <end position="216"/>
    </location>
</feature>
<dbReference type="EMBL" id="JAWQEG010006179">
    <property type="protein sequence ID" value="KAK3855528.1"/>
    <property type="molecule type" value="Genomic_DNA"/>
</dbReference>
<dbReference type="AlphaFoldDB" id="A0AAE1BSA4"/>
<evidence type="ECO:0000313" key="2">
    <source>
        <dbReference type="EMBL" id="KAK3855528.1"/>
    </source>
</evidence>
<name>A0AAE1BSA4_PETCI</name>
<feature type="compositionally biased region" description="Low complexity" evidence="1">
    <location>
        <begin position="69"/>
        <end position="79"/>
    </location>
</feature>
<evidence type="ECO:0000313" key="3">
    <source>
        <dbReference type="Proteomes" id="UP001286313"/>
    </source>
</evidence>
<protein>
    <submittedName>
        <fullName evidence="2">Uncharacterized protein</fullName>
    </submittedName>
</protein>
<feature type="compositionally biased region" description="Acidic residues" evidence="1">
    <location>
        <begin position="151"/>
        <end position="161"/>
    </location>
</feature>
<organism evidence="2 3">
    <name type="scientific">Petrolisthes cinctipes</name>
    <name type="common">Flat porcelain crab</name>
    <dbReference type="NCBI Taxonomy" id="88211"/>
    <lineage>
        <taxon>Eukaryota</taxon>
        <taxon>Metazoa</taxon>
        <taxon>Ecdysozoa</taxon>
        <taxon>Arthropoda</taxon>
        <taxon>Crustacea</taxon>
        <taxon>Multicrustacea</taxon>
        <taxon>Malacostraca</taxon>
        <taxon>Eumalacostraca</taxon>
        <taxon>Eucarida</taxon>
        <taxon>Decapoda</taxon>
        <taxon>Pleocyemata</taxon>
        <taxon>Anomura</taxon>
        <taxon>Galatheoidea</taxon>
        <taxon>Porcellanidae</taxon>
        <taxon>Petrolisthes</taxon>
    </lineage>
</organism>
<keyword evidence="3" id="KW-1185">Reference proteome</keyword>
<proteinExistence type="predicted"/>
<accession>A0AAE1BSA4</accession>
<dbReference type="Proteomes" id="UP001286313">
    <property type="component" value="Unassembled WGS sequence"/>
</dbReference>
<gene>
    <name evidence="2" type="ORF">Pcinc_038077</name>
</gene>
<feature type="compositionally biased region" description="Basic and acidic residues" evidence="1">
    <location>
        <begin position="127"/>
        <end position="144"/>
    </location>
</feature>
<feature type="compositionally biased region" description="Polar residues" evidence="1">
    <location>
        <begin position="55"/>
        <end position="67"/>
    </location>
</feature>
<evidence type="ECO:0000256" key="1">
    <source>
        <dbReference type="SAM" id="MobiDB-lite"/>
    </source>
</evidence>
<sequence length="216" mass="23773">MALTFSMSLLDSHCSSTTSTKHIPGPSPLDVRVWGGRGSSGGQQYRSPLPHPNHNKSSYPYPNTSGLVANKPTGKTNTGKAGGGGGVDTQQWDRIHSNTKQWIWTARDIVKGGEDTVRGEGQANHKTRGDDAKRTSLLCDERESKKKNKDGEEDDVSDEVNENSYIKQTQRTPEKESDVTDETTEEERIKVNNLNTTAGVKTRAQQNPLKTRKPQV</sequence>
<comment type="caution">
    <text evidence="2">The sequence shown here is derived from an EMBL/GenBank/DDBJ whole genome shotgun (WGS) entry which is preliminary data.</text>
</comment>
<reference evidence="2" key="1">
    <citation type="submission" date="2023-10" db="EMBL/GenBank/DDBJ databases">
        <title>Genome assemblies of two species of porcelain crab, Petrolisthes cinctipes and Petrolisthes manimaculis (Anomura: Porcellanidae).</title>
        <authorList>
            <person name="Angst P."/>
        </authorList>
    </citation>
    <scope>NUCLEOTIDE SEQUENCE</scope>
    <source>
        <strain evidence="2">PB745_01</strain>
        <tissue evidence="2">Gill</tissue>
    </source>
</reference>
<feature type="compositionally biased region" description="Polar residues" evidence="1">
    <location>
        <begin position="192"/>
        <end position="209"/>
    </location>
</feature>
<feature type="region of interest" description="Disordered" evidence="1">
    <location>
        <begin position="14"/>
        <end position="91"/>
    </location>
</feature>